<organism evidence="1">
    <name type="scientific">Anguilla anguilla</name>
    <name type="common">European freshwater eel</name>
    <name type="synonym">Muraena anguilla</name>
    <dbReference type="NCBI Taxonomy" id="7936"/>
    <lineage>
        <taxon>Eukaryota</taxon>
        <taxon>Metazoa</taxon>
        <taxon>Chordata</taxon>
        <taxon>Craniata</taxon>
        <taxon>Vertebrata</taxon>
        <taxon>Euteleostomi</taxon>
        <taxon>Actinopterygii</taxon>
        <taxon>Neopterygii</taxon>
        <taxon>Teleostei</taxon>
        <taxon>Anguilliformes</taxon>
        <taxon>Anguillidae</taxon>
        <taxon>Anguilla</taxon>
    </lineage>
</organism>
<dbReference type="AlphaFoldDB" id="A0A0E9VE57"/>
<name>A0A0E9VE57_ANGAN</name>
<reference evidence="1" key="1">
    <citation type="submission" date="2014-11" db="EMBL/GenBank/DDBJ databases">
        <authorList>
            <person name="Amaro Gonzalez C."/>
        </authorList>
    </citation>
    <scope>NUCLEOTIDE SEQUENCE</scope>
</reference>
<protein>
    <submittedName>
        <fullName evidence="1">Uncharacterized protein</fullName>
    </submittedName>
</protein>
<proteinExistence type="predicted"/>
<accession>A0A0E9VE57</accession>
<reference evidence="1" key="2">
    <citation type="journal article" date="2015" name="Fish Shellfish Immunol.">
        <title>Early steps in the European eel (Anguilla anguilla)-Vibrio vulnificus interaction in the gills: Role of the RtxA13 toxin.</title>
        <authorList>
            <person name="Callol A."/>
            <person name="Pajuelo D."/>
            <person name="Ebbesson L."/>
            <person name="Teles M."/>
            <person name="MacKenzie S."/>
            <person name="Amaro C."/>
        </authorList>
    </citation>
    <scope>NUCLEOTIDE SEQUENCE</scope>
</reference>
<evidence type="ECO:0000313" key="1">
    <source>
        <dbReference type="EMBL" id="JAH76409.1"/>
    </source>
</evidence>
<dbReference type="EMBL" id="GBXM01032168">
    <property type="protein sequence ID" value="JAH76409.1"/>
    <property type="molecule type" value="Transcribed_RNA"/>
</dbReference>
<sequence length="19" mass="2062">MWPHHGGGDSFPVRLGGRV</sequence>